<keyword evidence="2" id="KW-0732">Signal</keyword>
<feature type="compositionally biased region" description="Basic and acidic residues" evidence="1">
    <location>
        <begin position="110"/>
        <end position="123"/>
    </location>
</feature>
<accession>A0ABT3P6C4</accession>
<dbReference type="RefSeq" id="WP_265617032.1">
    <property type="nucleotide sequence ID" value="NZ_JAPFRD010000009.1"/>
</dbReference>
<dbReference type="PROSITE" id="PS51257">
    <property type="entry name" value="PROKAR_LIPOPROTEIN"/>
    <property type="match status" value="1"/>
</dbReference>
<comment type="caution">
    <text evidence="4">The sequence shown here is derived from an EMBL/GenBank/DDBJ whole genome shotgun (WGS) entry which is preliminary data.</text>
</comment>
<feature type="compositionally biased region" description="Low complexity" evidence="1">
    <location>
        <begin position="61"/>
        <end position="73"/>
    </location>
</feature>
<evidence type="ECO:0000259" key="3">
    <source>
        <dbReference type="Pfam" id="PF17680"/>
    </source>
</evidence>
<dbReference type="EMBL" id="JAPFRD010000009">
    <property type="protein sequence ID" value="MCW8108317.1"/>
    <property type="molecule type" value="Genomic_DNA"/>
</dbReference>
<evidence type="ECO:0000313" key="5">
    <source>
        <dbReference type="Proteomes" id="UP001142810"/>
    </source>
</evidence>
<name>A0ABT3P6C4_9ALTE</name>
<proteinExistence type="predicted"/>
<dbReference type="Pfam" id="PF17680">
    <property type="entry name" value="FlgO"/>
    <property type="match status" value="1"/>
</dbReference>
<feature type="region of interest" description="Disordered" evidence="1">
    <location>
        <begin position="37"/>
        <end position="188"/>
    </location>
</feature>
<dbReference type="InterPro" id="IPR041215">
    <property type="entry name" value="FlgO_dom"/>
</dbReference>
<evidence type="ECO:0000256" key="1">
    <source>
        <dbReference type="SAM" id="MobiDB-lite"/>
    </source>
</evidence>
<evidence type="ECO:0000313" key="4">
    <source>
        <dbReference type="EMBL" id="MCW8108317.1"/>
    </source>
</evidence>
<feature type="signal peptide" evidence="2">
    <location>
        <begin position="1"/>
        <end position="22"/>
    </location>
</feature>
<protein>
    <submittedName>
        <fullName evidence="4">FlgO family outer membrane protein</fullName>
    </submittedName>
</protein>
<feature type="compositionally biased region" description="Polar residues" evidence="1">
    <location>
        <begin position="39"/>
        <end position="48"/>
    </location>
</feature>
<feature type="domain" description="FlgO" evidence="3">
    <location>
        <begin position="216"/>
        <end position="343"/>
    </location>
</feature>
<keyword evidence="5" id="KW-1185">Reference proteome</keyword>
<organism evidence="4 5">
    <name type="scientific">Alteromonas aquimaris</name>
    <dbReference type="NCBI Taxonomy" id="2998417"/>
    <lineage>
        <taxon>Bacteria</taxon>
        <taxon>Pseudomonadati</taxon>
        <taxon>Pseudomonadota</taxon>
        <taxon>Gammaproteobacteria</taxon>
        <taxon>Alteromonadales</taxon>
        <taxon>Alteromonadaceae</taxon>
        <taxon>Alteromonas/Salinimonas group</taxon>
        <taxon>Alteromonas</taxon>
    </lineage>
</organism>
<sequence length="357" mass="39022">MMNIRISLLLSTTILLSGCATVSDRFKEAVAYLFDPQPEENQVQSPDSAASKRVDEDELRAAAQDRQQRQQEQSVNASVLKEEKTPGTVKPDASQEIAHTKSEPSAAVQIEEKAAPAHSEETTKPAQSKPAQEVVNASSDKTQHESAPNASQRKPATNHKENNAATEHHSKKHKKPAREVAPEEDESHYAYRGYQDPLRSGFYPRQTHKKVADYASQLAMELMDKAMGLNTEELVGITSFVRLNTALNDTTILGNQLAELLMTELQAYGVGVVDFKVTDGIRVTPRGDIAMSRSGKRLAQSVQMDHILTGTMIEDSRGVRVNARIVTVSSKRVVASASVHIPAFIVTSLYTGHASAP</sequence>
<evidence type="ECO:0000256" key="2">
    <source>
        <dbReference type="SAM" id="SignalP"/>
    </source>
</evidence>
<dbReference type="Proteomes" id="UP001142810">
    <property type="component" value="Unassembled WGS sequence"/>
</dbReference>
<feature type="chain" id="PRO_5046547217" evidence="2">
    <location>
        <begin position="23"/>
        <end position="357"/>
    </location>
</feature>
<reference evidence="4" key="1">
    <citation type="submission" date="2022-11" db="EMBL/GenBank/DDBJ databases">
        <title>Alteromonas sp. nov., isolated from sea water of the Qingdao.</title>
        <authorList>
            <person name="Wang Q."/>
        </authorList>
    </citation>
    <scope>NUCLEOTIDE SEQUENCE</scope>
    <source>
        <strain evidence="4">ASW11-7</strain>
    </source>
</reference>
<feature type="compositionally biased region" description="Basic and acidic residues" evidence="1">
    <location>
        <begin position="158"/>
        <end position="168"/>
    </location>
</feature>
<feature type="compositionally biased region" description="Polar residues" evidence="1">
    <location>
        <begin position="124"/>
        <end position="155"/>
    </location>
</feature>
<gene>
    <name evidence="4" type="ORF">OPS25_07400</name>
</gene>